<accession>A0A5M3ML39</accession>
<dbReference type="RefSeq" id="XP_007770271.1">
    <property type="nucleotide sequence ID" value="XM_007772081.1"/>
</dbReference>
<reference evidence="3" key="1">
    <citation type="journal article" date="2012" name="Science">
        <title>The Paleozoic origin of enzymatic lignin decomposition reconstructed from 31 fungal genomes.</title>
        <authorList>
            <person name="Floudas D."/>
            <person name="Binder M."/>
            <person name="Riley R."/>
            <person name="Barry K."/>
            <person name="Blanchette R.A."/>
            <person name="Henrissat B."/>
            <person name="Martinez A.T."/>
            <person name="Otillar R."/>
            <person name="Spatafora J.W."/>
            <person name="Yadav J.S."/>
            <person name="Aerts A."/>
            <person name="Benoit I."/>
            <person name="Boyd A."/>
            <person name="Carlson A."/>
            <person name="Copeland A."/>
            <person name="Coutinho P.M."/>
            <person name="de Vries R.P."/>
            <person name="Ferreira P."/>
            <person name="Findley K."/>
            <person name="Foster B."/>
            <person name="Gaskell J."/>
            <person name="Glotzer D."/>
            <person name="Gorecki P."/>
            <person name="Heitman J."/>
            <person name="Hesse C."/>
            <person name="Hori C."/>
            <person name="Igarashi K."/>
            <person name="Jurgens J.A."/>
            <person name="Kallen N."/>
            <person name="Kersten P."/>
            <person name="Kohler A."/>
            <person name="Kuees U."/>
            <person name="Kumar T.K.A."/>
            <person name="Kuo A."/>
            <person name="LaButti K."/>
            <person name="Larrondo L.F."/>
            <person name="Lindquist E."/>
            <person name="Ling A."/>
            <person name="Lombard V."/>
            <person name="Lucas S."/>
            <person name="Lundell T."/>
            <person name="Martin R."/>
            <person name="McLaughlin D.J."/>
            <person name="Morgenstern I."/>
            <person name="Morin E."/>
            <person name="Murat C."/>
            <person name="Nagy L.G."/>
            <person name="Nolan M."/>
            <person name="Ohm R.A."/>
            <person name="Patyshakuliyeva A."/>
            <person name="Rokas A."/>
            <person name="Ruiz-Duenas F.J."/>
            <person name="Sabat G."/>
            <person name="Salamov A."/>
            <person name="Samejima M."/>
            <person name="Schmutz J."/>
            <person name="Slot J.C."/>
            <person name="St John F."/>
            <person name="Stenlid J."/>
            <person name="Sun H."/>
            <person name="Sun S."/>
            <person name="Syed K."/>
            <person name="Tsang A."/>
            <person name="Wiebenga A."/>
            <person name="Young D."/>
            <person name="Pisabarro A."/>
            <person name="Eastwood D.C."/>
            <person name="Martin F."/>
            <person name="Cullen D."/>
            <person name="Grigoriev I.V."/>
            <person name="Hibbett D.S."/>
        </authorList>
    </citation>
    <scope>NUCLEOTIDE SEQUENCE [LARGE SCALE GENOMIC DNA]</scope>
    <source>
        <strain evidence="3">RWD-64-598 SS2</strain>
    </source>
</reference>
<proteinExistence type="predicted"/>
<dbReference type="GeneID" id="19203415"/>
<evidence type="ECO:0000256" key="1">
    <source>
        <dbReference type="SAM" id="MobiDB-lite"/>
    </source>
</evidence>
<gene>
    <name evidence="2" type="ORF">CONPUDRAFT_155347</name>
</gene>
<protein>
    <recommendedName>
        <fullName evidence="4">C2H2-type domain-containing protein</fullName>
    </recommendedName>
</protein>
<comment type="caution">
    <text evidence="2">The sequence shown here is derived from an EMBL/GenBank/DDBJ whole genome shotgun (WGS) entry which is preliminary data.</text>
</comment>
<sequence length="275" mass="31169">MPSTPQLVWACIPCTRFFGSKRNADDHRCPDQGEDRYFCLQIEGPKYCNESTWYEKQMRRHWAQYHGITLVQRGEHWDFRESASILQMREERIDRIDKQDPCYAHFRSASTKTRPVEGSDTLHTDVPMSSEETSDTSGQPGVGLVNNAAITDVNVGASDIEDISMISQCLSSHGNFQRSGNVPFTNEEFALDGTAYFSIASTGSNDHSQSAGRVPLQTLQHRDYESNNQPLDEPFDLARANEQHPGTFDILDYMRLPFTDYFNGVVDHLESAEDT</sequence>
<feature type="region of interest" description="Disordered" evidence="1">
    <location>
        <begin position="107"/>
        <end position="142"/>
    </location>
</feature>
<evidence type="ECO:0000313" key="3">
    <source>
        <dbReference type="Proteomes" id="UP000053558"/>
    </source>
</evidence>
<dbReference type="AlphaFoldDB" id="A0A5M3ML39"/>
<dbReference type="Proteomes" id="UP000053558">
    <property type="component" value="Unassembled WGS sequence"/>
</dbReference>
<dbReference type="KEGG" id="cput:CONPUDRAFT_155347"/>
<feature type="compositionally biased region" description="Basic and acidic residues" evidence="1">
    <location>
        <begin position="114"/>
        <end position="123"/>
    </location>
</feature>
<keyword evidence="3" id="KW-1185">Reference proteome</keyword>
<evidence type="ECO:0008006" key="4">
    <source>
        <dbReference type="Google" id="ProtNLM"/>
    </source>
</evidence>
<evidence type="ECO:0000313" key="2">
    <source>
        <dbReference type="EMBL" id="EIW79959.1"/>
    </source>
</evidence>
<dbReference type="EMBL" id="JH711580">
    <property type="protein sequence ID" value="EIW79959.1"/>
    <property type="molecule type" value="Genomic_DNA"/>
</dbReference>
<organism evidence="2 3">
    <name type="scientific">Coniophora puteana (strain RWD-64-598)</name>
    <name type="common">Brown rot fungus</name>
    <dbReference type="NCBI Taxonomy" id="741705"/>
    <lineage>
        <taxon>Eukaryota</taxon>
        <taxon>Fungi</taxon>
        <taxon>Dikarya</taxon>
        <taxon>Basidiomycota</taxon>
        <taxon>Agaricomycotina</taxon>
        <taxon>Agaricomycetes</taxon>
        <taxon>Agaricomycetidae</taxon>
        <taxon>Boletales</taxon>
        <taxon>Coniophorineae</taxon>
        <taxon>Coniophoraceae</taxon>
        <taxon>Coniophora</taxon>
    </lineage>
</organism>
<name>A0A5M3ML39_CONPW</name>